<dbReference type="STRING" id="63057.A0A2P5CLJ9"/>
<protein>
    <submittedName>
        <fullName evidence="3">5'-3' exoribonuclease</fullName>
    </submittedName>
</protein>
<dbReference type="PANTHER" id="PTHR12341:SF62">
    <property type="entry name" value="5'-3' EXORIBONUCLEASE 3-LIKE"/>
    <property type="match status" value="1"/>
</dbReference>
<dbReference type="Proteomes" id="UP000237000">
    <property type="component" value="Unassembled WGS sequence"/>
</dbReference>
<dbReference type="Gene3D" id="3.40.50.12390">
    <property type="match status" value="2"/>
</dbReference>
<keyword evidence="4" id="KW-1185">Reference proteome</keyword>
<feature type="domain" description="Xrn1 N-terminal" evidence="2">
    <location>
        <begin position="1"/>
        <end position="258"/>
    </location>
</feature>
<evidence type="ECO:0000256" key="1">
    <source>
        <dbReference type="SAM" id="MobiDB-lite"/>
    </source>
</evidence>
<evidence type="ECO:0000313" key="3">
    <source>
        <dbReference type="EMBL" id="PON61910.1"/>
    </source>
</evidence>
<dbReference type="GO" id="GO:0000956">
    <property type="term" value="P:nuclear-transcribed mRNA catabolic process"/>
    <property type="evidence" value="ECO:0007669"/>
    <property type="project" value="TreeGrafter"/>
</dbReference>
<dbReference type="EMBL" id="JXTC01000352">
    <property type="protein sequence ID" value="PON61910.1"/>
    <property type="molecule type" value="Genomic_DNA"/>
</dbReference>
<accession>A0A2P5CLJ9</accession>
<dbReference type="GO" id="GO:0003723">
    <property type="term" value="F:RNA binding"/>
    <property type="evidence" value="ECO:0007669"/>
    <property type="project" value="TreeGrafter"/>
</dbReference>
<comment type="caution">
    <text evidence="3">The sequence shown here is derived from an EMBL/GenBank/DDBJ whole genome shotgun (WGS) entry which is preliminary data.</text>
</comment>
<proteinExistence type="predicted"/>
<feature type="compositionally biased region" description="Polar residues" evidence="1">
    <location>
        <begin position="275"/>
        <end position="285"/>
    </location>
</feature>
<gene>
    <name evidence="3" type="ORF">TorRG33x02_280770</name>
</gene>
<dbReference type="CDD" id="cd18673">
    <property type="entry name" value="PIN_XRN1-2-like"/>
    <property type="match status" value="1"/>
</dbReference>
<dbReference type="InterPro" id="IPR027073">
    <property type="entry name" value="5_3_exoribonuclease"/>
</dbReference>
<organism evidence="3 4">
    <name type="scientific">Trema orientale</name>
    <name type="common">Charcoal tree</name>
    <name type="synonym">Celtis orientalis</name>
    <dbReference type="NCBI Taxonomy" id="63057"/>
    <lineage>
        <taxon>Eukaryota</taxon>
        <taxon>Viridiplantae</taxon>
        <taxon>Streptophyta</taxon>
        <taxon>Embryophyta</taxon>
        <taxon>Tracheophyta</taxon>
        <taxon>Spermatophyta</taxon>
        <taxon>Magnoliopsida</taxon>
        <taxon>eudicotyledons</taxon>
        <taxon>Gunneridae</taxon>
        <taxon>Pentapetalae</taxon>
        <taxon>rosids</taxon>
        <taxon>fabids</taxon>
        <taxon>Rosales</taxon>
        <taxon>Cannabaceae</taxon>
        <taxon>Trema</taxon>
    </lineage>
</organism>
<evidence type="ECO:0000313" key="4">
    <source>
        <dbReference type="Proteomes" id="UP000237000"/>
    </source>
</evidence>
<dbReference type="InParanoid" id="A0A2P5CLJ9"/>
<feature type="region of interest" description="Disordered" evidence="1">
    <location>
        <begin position="266"/>
        <end position="316"/>
    </location>
</feature>
<dbReference type="GO" id="GO:0005634">
    <property type="term" value="C:nucleus"/>
    <property type="evidence" value="ECO:0007669"/>
    <property type="project" value="TreeGrafter"/>
</dbReference>
<name>A0A2P5CLJ9_TREOI</name>
<dbReference type="AlphaFoldDB" id="A0A2P5CLJ9"/>
<reference evidence="4" key="1">
    <citation type="submission" date="2016-06" db="EMBL/GenBank/DDBJ databases">
        <title>Parallel loss of symbiosis genes in relatives of nitrogen-fixing non-legume Parasponia.</title>
        <authorList>
            <person name="Van Velzen R."/>
            <person name="Holmer R."/>
            <person name="Bu F."/>
            <person name="Rutten L."/>
            <person name="Van Zeijl A."/>
            <person name="Liu W."/>
            <person name="Santuari L."/>
            <person name="Cao Q."/>
            <person name="Sharma T."/>
            <person name="Shen D."/>
            <person name="Roswanjaya Y."/>
            <person name="Wardhani T."/>
            <person name="Kalhor M.S."/>
            <person name="Jansen J."/>
            <person name="Van den Hoogen J."/>
            <person name="Gungor B."/>
            <person name="Hartog M."/>
            <person name="Hontelez J."/>
            <person name="Verver J."/>
            <person name="Yang W.-C."/>
            <person name="Schijlen E."/>
            <person name="Repin R."/>
            <person name="Schilthuizen M."/>
            <person name="Schranz E."/>
            <person name="Heidstra R."/>
            <person name="Miyata K."/>
            <person name="Fedorova E."/>
            <person name="Kohlen W."/>
            <person name="Bisseling T."/>
            <person name="Smit S."/>
            <person name="Geurts R."/>
        </authorList>
    </citation>
    <scope>NUCLEOTIDE SEQUENCE [LARGE SCALE GENOMIC DNA]</scope>
    <source>
        <strain evidence="4">cv. RG33-2</strain>
    </source>
</reference>
<dbReference type="PANTHER" id="PTHR12341">
    <property type="entry name" value="5'-&gt;3' EXORIBONUCLEASE"/>
    <property type="match status" value="1"/>
</dbReference>
<feature type="compositionally biased region" description="Polar residues" evidence="1">
    <location>
        <begin position="303"/>
        <end position="316"/>
    </location>
</feature>
<dbReference type="InterPro" id="IPR004859">
    <property type="entry name" value="Xrn1_N"/>
</dbReference>
<dbReference type="Pfam" id="PF03159">
    <property type="entry name" value="XRN_N"/>
    <property type="match status" value="1"/>
</dbReference>
<dbReference type="GO" id="GO:0004534">
    <property type="term" value="F:5'-3' RNA exonuclease activity"/>
    <property type="evidence" value="ECO:0007669"/>
    <property type="project" value="TreeGrafter"/>
</dbReference>
<sequence length="316" mass="36201">MGVPSFYRWLVGRYPNMVAKAIEDEGESLDTSLPNPNGIEFDNLYLDMNGIIHPCFHPDHQNGFTPPSTFEEVFDNIFQYIDRLFNIVRPRNLLYMAIEVQTFFITDGVAPRAKMNQQRSRRFRAAKDKETAEEEELRLRRQFEMEGKQVLPMRESAVSDSNIITPGTDLMHKLSKALQTYVKSRLSSDLGWRNIKVILSDANVPGEGEHKIMSFIRLQRTLPSYDPNTRHCLYGLDADLIMLALATHEVHFSILREDVLVQEQTHLSHKPVPETSLSAESSPLNSRGEFKNVLNSEEKQDKQGSSIIRSKSYQVS</sequence>
<dbReference type="OrthoDB" id="1155776at2759"/>
<evidence type="ECO:0000259" key="2">
    <source>
        <dbReference type="Pfam" id="PF03159"/>
    </source>
</evidence>